<evidence type="ECO:0000313" key="2">
    <source>
        <dbReference type="EMBL" id="GII90367.1"/>
    </source>
</evidence>
<feature type="transmembrane region" description="Helical" evidence="1">
    <location>
        <begin position="106"/>
        <end position="127"/>
    </location>
</feature>
<evidence type="ECO:0000256" key="1">
    <source>
        <dbReference type="SAM" id="Phobius"/>
    </source>
</evidence>
<reference evidence="2" key="1">
    <citation type="submission" date="2021-01" db="EMBL/GenBank/DDBJ databases">
        <title>Whole genome shotgun sequence of Sinosporangium siamense NBRC 109515.</title>
        <authorList>
            <person name="Komaki H."/>
            <person name="Tamura T."/>
        </authorList>
    </citation>
    <scope>NUCLEOTIDE SEQUENCE</scope>
    <source>
        <strain evidence="2">NBRC 109515</strain>
    </source>
</reference>
<keyword evidence="1" id="KW-0812">Transmembrane</keyword>
<feature type="transmembrane region" description="Helical" evidence="1">
    <location>
        <begin position="71"/>
        <end position="94"/>
    </location>
</feature>
<dbReference type="EMBL" id="BOOW01000006">
    <property type="protein sequence ID" value="GII90367.1"/>
    <property type="molecule type" value="Genomic_DNA"/>
</dbReference>
<comment type="caution">
    <text evidence="2">The sequence shown here is derived from an EMBL/GenBank/DDBJ whole genome shotgun (WGS) entry which is preliminary data.</text>
</comment>
<dbReference type="InterPro" id="IPR021215">
    <property type="entry name" value="DUF2752"/>
</dbReference>
<accession>A0A919RB33</accession>
<dbReference type="AlphaFoldDB" id="A0A919RB33"/>
<dbReference type="RefSeq" id="WP_204021403.1">
    <property type="nucleotide sequence ID" value="NZ_JBHLZQ010000002.1"/>
</dbReference>
<evidence type="ECO:0000313" key="3">
    <source>
        <dbReference type="Proteomes" id="UP000606172"/>
    </source>
</evidence>
<name>A0A919RB33_9ACTN</name>
<keyword evidence="1" id="KW-0472">Membrane</keyword>
<feature type="transmembrane region" description="Helical" evidence="1">
    <location>
        <begin position="12"/>
        <end position="32"/>
    </location>
</feature>
<dbReference type="Pfam" id="PF10825">
    <property type="entry name" value="DUF2752"/>
    <property type="match status" value="1"/>
</dbReference>
<dbReference type="Proteomes" id="UP000606172">
    <property type="component" value="Unassembled WGS sequence"/>
</dbReference>
<protein>
    <submittedName>
        <fullName evidence="2">Membrane protein</fullName>
    </submittedName>
</protein>
<proteinExistence type="predicted"/>
<sequence>MAVVARRRVVAVLGPVAVAAVVAGAGLYVRAVDPNEPGHYPACPFLALTGLLCPGCGTLRAVHALGHGDVLGALGLNAMFVLLVPFLGFVWGQWLVASWRARPVRWVMPGAPYLFGFLAFVIVFWIVRNLPFGQFLAP</sequence>
<gene>
    <name evidence="2" type="ORF">Ssi02_05980</name>
</gene>
<keyword evidence="3" id="KW-1185">Reference proteome</keyword>
<keyword evidence="1" id="KW-1133">Transmembrane helix</keyword>
<organism evidence="2 3">
    <name type="scientific">Sinosporangium siamense</name>
    <dbReference type="NCBI Taxonomy" id="1367973"/>
    <lineage>
        <taxon>Bacteria</taxon>
        <taxon>Bacillati</taxon>
        <taxon>Actinomycetota</taxon>
        <taxon>Actinomycetes</taxon>
        <taxon>Streptosporangiales</taxon>
        <taxon>Streptosporangiaceae</taxon>
        <taxon>Sinosporangium</taxon>
    </lineage>
</organism>